<protein>
    <recommendedName>
        <fullName evidence="5">Arsenate reductase</fullName>
    </recommendedName>
</protein>
<dbReference type="PROSITE" id="PS51353">
    <property type="entry name" value="ARSC"/>
    <property type="match status" value="1"/>
</dbReference>
<keyword evidence="4" id="KW-1185">Reference proteome</keyword>
<dbReference type="SUPFAM" id="SSF52833">
    <property type="entry name" value="Thioredoxin-like"/>
    <property type="match status" value="1"/>
</dbReference>
<dbReference type="Proteomes" id="UP001310022">
    <property type="component" value="Unassembled WGS sequence"/>
</dbReference>
<evidence type="ECO:0000256" key="1">
    <source>
        <dbReference type="ARBA" id="ARBA00007198"/>
    </source>
</evidence>
<dbReference type="EMBL" id="BQKE01000003">
    <property type="protein sequence ID" value="GJM63776.1"/>
    <property type="molecule type" value="Genomic_DNA"/>
</dbReference>
<accession>A0AAN5ANY0</accession>
<dbReference type="InterPro" id="IPR036249">
    <property type="entry name" value="Thioredoxin-like_sf"/>
</dbReference>
<comment type="caution">
    <text evidence="3">The sequence shown here is derived from an EMBL/GenBank/DDBJ whole genome shotgun (WGS) entry which is preliminary data.</text>
</comment>
<sequence length="136" mass="15605">MQKGVDSPVVYYNGKNYGDREMVHQLEKEAVGLRHIDISLCKPGMDTFKNIAASWGKQLVDLVNVQSTFYPNFKKRLQDKEDLKVSTILKILHHHPSLIKTPLFVVEGSCYWLRSEKEREAMEKHKMAKSGILSTS</sequence>
<dbReference type="Gene3D" id="3.40.30.10">
    <property type="entry name" value="Glutaredoxin"/>
    <property type="match status" value="1"/>
</dbReference>
<comment type="similarity">
    <text evidence="1 2">Belongs to the ArsC family.</text>
</comment>
<evidence type="ECO:0000256" key="2">
    <source>
        <dbReference type="PROSITE-ProRule" id="PRU01282"/>
    </source>
</evidence>
<evidence type="ECO:0000313" key="4">
    <source>
        <dbReference type="Proteomes" id="UP001310022"/>
    </source>
</evidence>
<evidence type="ECO:0000313" key="3">
    <source>
        <dbReference type="EMBL" id="GJM63776.1"/>
    </source>
</evidence>
<dbReference type="RefSeq" id="WP_060688997.1">
    <property type="nucleotide sequence ID" value="NZ_BQKE01000003.1"/>
</dbReference>
<dbReference type="InterPro" id="IPR006660">
    <property type="entry name" value="Arsenate_reductase-like"/>
</dbReference>
<evidence type="ECO:0008006" key="5">
    <source>
        <dbReference type="Google" id="ProtNLM"/>
    </source>
</evidence>
<gene>
    <name evidence="3" type="ORF">PEDI_43280</name>
</gene>
<reference evidence="3 4" key="1">
    <citation type="submission" date="2021-12" db="EMBL/GenBank/DDBJ databases">
        <title>Genome sequencing of bacteria with rrn-lacking chromosome and rrn-plasmid.</title>
        <authorList>
            <person name="Anda M."/>
            <person name="Iwasaki W."/>
        </authorList>
    </citation>
    <scope>NUCLEOTIDE SEQUENCE [LARGE SCALE GENOMIC DNA]</scope>
    <source>
        <strain evidence="3 4">NBRC 15940</strain>
    </source>
</reference>
<dbReference type="AlphaFoldDB" id="A0AAN5ANY0"/>
<organism evidence="3 4">
    <name type="scientific">Persicobacter diffluens</name>
    <dbReference type="NCBI Taxonomy" id="981"/>
    <lineage>
        <taxon>Bacteria</taxon>
        <taxon>Pseudomonadati</taxon>
        <taxon>Bacteroidota</taxon>
        <taxon>Cytophagia</taxon>
        <taxon>Cytophagales</taxon>
        <taxon>Persicobacteraceae</taxon>
        <taxon>Persicobacter</taxon>
    </lineage>
</organism>
<name>A0AAN5ANY0_9BACT</name>
<proteinExistence type="inferred from homology"/>